<dbReference type="Pfam" id="PF13537">
    <property type="entry name" value="GATase_7"/>
    <property type="match status" value="1"/>
</dbReference>
<evidence type="ECO:0000256" key="2">
    <source>
        <dbReference type="ARBA" id="ARBA00012737"/>
    </source>
</evidence>
<dbReference type="PANTHER" id="PTHR43284">
    <property type="entry name" value="ASPARAGINE SYNTHETASE (GLUTAMINE-HYDROLYZING)"/>
    <property type="match status" value="1"/>
</dbReference>
<feature type="domain" description="Glutamine amidotransferase type-2" evidence="4">
    <location>
        <begin position="54"/>
        <end position="149"/>
    </location>
</feature>
<comment type="pathway">
    <text evidence="1">Amino-acid biosynthesis; L-asparagine biosynthesis; L-asparagine from L-aspartate (L-Gln route): step 1/1.</text>
</comment>
<organism evidence="5">
    <name type="scientific">candidate division WOR-3 bacterium</name>
    <dbReference type="NCBI Taxonomy" id="2052148"/>
    <lineage>
        <taxon>Bacteria</taxon>
        <taxon>Bacteria division WOR-3</taxon>
    </lineage>
</organism>
<dbReference type="Gene3D" id="3.60.20.10">
    <property type="entry name" value="Glutamine Phosphoribosylpyrophosphate, subunit 1, domain 1"/>
    <property type="match status" value="1"/>
</dbReference>
<evidence type="ECO:0000259" key="4">
    <source>
        <dbReference type="Pfam" id="PF13537"/>
    </source>
</evidence>
<evidence type="ECO:0000256" key="3">
    <source>
        <dbReference type="ARBA" id="ARBA00048741"/>
    </source>
</evidence>
<dbReference type="EC" id="6.3.5.4" evidence="2"/>
<proteinExistence type="predicted"/>
<dbReference type="SUPFAM" id="SSF56235">
    <property type="entry name" value="N-terminal nucleophile aminohydrolases (Ntn hydrolases)"/>
    <property type="match status" value="1"/>
</dbReference>
<dbReference type="SUPFAM" id="SSF52402">
    <property type="entry name" value="Adenine nucleotide alpha hydrolases-like"/>
    <property type="match status" value="1"/>
</dbReference>
<protein>
    <recommendedName>
        <fullName evidence="2">asparagine synthase (glutamine-hydrolyzing)</fullName>
        <ecNumber evidence="2">6.3.5.4</ecNumber>
    </recommendedName>
</protein>
<comment type="catalytic activity">
    <reaction evidence="3">
        <text>L-aspartate + L-glutamine + ATP + H2O = L-asparagine + L-glutamate + AMP + diphosphate + H(+)</text>
        <dbReference type="Rhea" id="RHEA:12228"/>
        <dbReference type="ChEBI" id="CHEBI:15377"/>
        <dbReference type="ChEBI" id="CHEBI:15378"/>
        <dbReference type="ChEBI" id="CHEBI:29985"/>
        <dbReference type="ChEBI" id="CHEBI:29991"/>
        <dbReference type="ChEBI" id="CHEBI:30616"/>
        <dbReference type="ChEBI" id="CHEBI:33019"/>
        <dbReference type="ChEBI" id="CHEBI:58048"/>
        <dbReference type="ChEBI" id="CHEBI:58359"/>
        <dbReference type="ChEBI" id="CHEBI:456215"/>
        <dbReference type="EC" id="6.3.5.4"/>
    </reaction>
</comment>
<dbReference type="GO" id="GO:0004066">
    <property type="term" value="F:asparagine synthase (glutamine-hydrolyzing) activity"/>
    <property type="evidence" value="ECO:0007669"/>
    <property type="project" value="UniProtKB-EC"/>
</dbReference>
<name>A0A7C3N846_UNCW3</name>
<comment type="caution">
    <text evidence="5">The sequence shown here is derived from an EMBL/GenBank/DDBJ whole genome shotgun (WGS) entry which is preliminary data.</text>
</comment>
<evidence type="ECO:0000256" key="1">
    <source>
        <dbReference type="ARBA" id="ARBA00005187"/>
    </source>
</evidence>
<dbReference type="InterPro" id="IPR051786">
    <property type="entry name" value="ASN_synthetase/amidase"/>
</dbReference>
<sequence length="571" mass="66933">MPGFGGVFSFEKSFKTFEVEELISKNYVKRRKNFENGFLFQNTLNRFLDEKIFQEDEEIFVCFEGLFFNHKNLRIEKSVNDDFSLLKKLFFESKRSFPSKIYGNYTGIVYDKNKKEVYLFTAHNGTKTLFYFFDKENKILIFGNSLKYVIDLMRENGYKVELDNDGAYCLITVGYMVGERTLVKNVKKLKPATVLKFDGKNIGEETFFKISSYPLGKKQENMIIDELDNLFVEAVKAEYDKDIEYGFKHVSTLSGGLDSRTNLLTAHRLGYKDVLCLCFSENDYLDEKLSKKIASDFLDYYLFYSLNNGKYLTDIDNPVKANDGLIFYSGSSYMYSMFSLLNFSDYGILHTGVAGNEVLYTSLKFDYHEKPSKEKVERIFYSSKLRNKIENILDELVKKYETMEELAFYEKCVNGMYNAFRNIEHFTEFSSPTLYAPTLEYIMKIDPKLKYNAHIYRKWVLKKIPNINYPWEHIAGAKVSGSSFEIFLRKSKKKLATMLLGYRPSKNPWDKWMKKNPILMETLDKYFYDNIDILKGDLKEDCVKLYQSGNLKEKTQPLTLISYIKQNDINT</sequence>
<gene>
    <name evidence="5" type="ORF">ENS15_03405</name>
</gene>
<dbReference type="EMBL" id="DSTT01000003">
    <property type="protein sequence ID" value="HFK23683.1"/>
    <property type="molecule type" value="Genomic_DNA"/>
</dbReference>
<dbReference type="InterPro" id="IPR029055">
    <property type="entry name" value="Ntn_hydrolases_N"/>
</dbReference>
<dbReference type="Gene3D" id="3.40.50.620">
    <property type="entry name" value="HUPs"/>
    <property type="match status" value="1"/>
</dbReference>
<dbReference type="InterPro" id="IPR017932">
    <property type="entry name" value="GATase_2_dom"/>
</dbReference>
<evidence type="ECO:0000313" key="5">
    <source>
        <dbReference type="EMBL" id="HFK23683.1"/>
    </source>
</evidence>
<reference evidence="5" key="1">
    <citation type="journal article" date="2020" name="mSystems">
        <title>Genome- and Community-Level Interaction Insights into Carbon Utilization and Element Cycling Functions of Hydrothermarchaeota in Hydrothermal Sediment.</title>
        <authorList>
            <person name="Zhou Z."/>
            <person name="Liu Y."/>
            <person name="Xu W."/>
            <person name="Pan J."/>
            <person name="Luo Z.H."/>
            <person name="Li M."/>
        </authorList>
    </citation>
    <scope>NUCLEOTIDE SEQUENCE [LARGE SCALE GENOMIC DNA]</scope>
    <source>
        <strain evidence="5">SpSt-464</strain>
    </source>
</reference>
<dbReference type="InterPro" id="IPR014729">
    <property type="entry name" value="Rossmann-like_a/b/a_fold"/>
</dbReference>
<dbReference type="PANTHER" id="PTHR43284:SF1">
    <property type="entry name" value="ASPARAGINE SYNTHETASE"/>
    <property type="match status" value="1"/>
</dbReference>
<accession>A0A7C3N846</accession>
<dbReference type="AlphaFoldDB" id="A0A7C3N846"/>